<gene>
    <name evidence="3" type="ORF">TRITD_3Bv1G083920</name>
</gene>
<dbReference type="InterPro" id="IPR005161">
    <property type="entry name" value="Ku_N"/>
</dbReference>
<sequence length="251" mass="28199">MDRDPGGIFRGDSDEDEGSLDERLANKEMVVYLIDASPKMLALAQPDKNQETHFHTTVNHITQSMKTQKIKRPLDEVAICFFNTKEKRNLQDLAGVYVYNATERDSLDRPNEGLITEFSCIEDSFMNNIGSQYGMTSGSKENALYNALWVAQALLCKGSLRTLSKRILIFTNQDDPFIGITGAAKTDMIRRTIQYGKDARALGLSIELPLSKSDENFNMSLFYADLIGLDEDEIVPYMPSSGWLLTTRCIS</sequence>
<dbReference type="EMBL" id="LT934116">
    <property type="protein sequence ID" value="VAH75558.1"/>
    <property type="molecule type" value="Genomic_DNA"/>
</dbReference>
<dbReference type="GO" id="GO:0003690">
    <property type="term" value="F:double-stranded DNA binding"/>
    <property type="evidence" value="ECO:0007669"/>
    <property type="project" value="TreeGrafter"/>
</dbReference>
<keyword evidence="4" id="KW-1185">Reference proteome</keyword>
<evidence type="ECO:0000313" key="4">
    <source>
        <dbReference type="Proteomes" id="UP000324705"/>
    </source>
</evidence>
<protein>
    <recommendedName>
        <fullName evidence="2">Ku70/Ku80 N-terminal alpha/beta domain-containing protein</fullName>
    </recommendedName>
</protein>
<dbReference type="GO" id="GO:0006303">
    <property type="term" value="P:double-strand break repair via nonhomologous end joining"/>
    <property type="evidence" value="ECO:0007669"/>
    <property type="project" value="TreeGrafter"/>
</dbReference>
<dbReference type="FunFam" id="3.40.50.410:FF:000068">
    <property type="entry name" value="ATP-dependent DNA helicase 2 subunit KU70"/>
    <property type="match status" value="1"/>
</dbReference>
<evidence type="ECO:0000313" key="3">
    <source>
        <dbReference type="EMBL" id="VAH75558.1"/>
    </source>
</evidence>
<reference evidence="3 4" key="1">
    <citation type="submission" date="2017-09" db="EMBL/GenBank/DDBJ databases">
        <authorList>
            <consortium name="International Durum Wheat Genome Sequencing Consortium (IDWGSC)"/>
            <person name="Milanesi L."/>
        </authorList>
    </citation>
    <scope>NUCLEOTIDE SEQUENCE [LARGE SCALE GENOMIC DNA]</scope>
    <source>
        <strain evidence="4">cv. Svevo</strain>
    </source>
</reference>
<dbReference type="PANTHER" id="PTHR12604">
    <property type="entry name" value="KU AUTOANTIGEN DNA HELICASE"/>
    <property type="match status" value="1"/>
</dbReference>
<dbReference type="GO" id="GO:0042162">
    <property type="term" value="F:telomeric DNA binding"/>
    <property type="evidence" value="ECO:0007669"/>
    <property type="project" value="TreeGrafter"/>
</dbReference>
<feature type="domain" description="Ku70/Ku80 N-terminal alpha/beta" evidence="2">
    <location>
        <begin position="30"/>
        <end position="241"/>
    </location>
</feature>
<dbReference type="InterPro" id="IPR036465">
    <property type="entry name" value="vWFA_dom_sf"/>
</dbReference>
<dbReference type="GO" id="GO:0043564">
    <property type="term" value="C:Ku70:Ku80 complex"/>
    <property type="evidence" value="ECO:0007669"/>
    <property type="project" value="TreeGrafter"/>
</dbReference>
<dbReference type="GO" id="GO:0000723">
    <property type="term" value="P:telomere maintenance"/>
    <property type="evidence" value="ECO:0007669"/>
    <property type="project" value="TreeGrafter"/>
</dbReference>
<dbReference type="SUPFAM" id="SSF53300">
    <property type="entry name" value="vWA-like"/>
    <property type="match status" value="1"/>
</dbReference>
<dbReference type="Gramene" id="TRITD3Bv1G083920.1">
    <property type="protein sequence ID" value="TRITD3Bv1G083920.1"/>
    <property type="gene ID" value="TRITD3Bv1G083920"/>
</dbReference>
<evidence type="ECO:0000256" key="1">
    <source>
        <dbReference type="SAM" id="MobiDB-lite"/>
    </source>
</evidence>
<dbReference type="Gene3D" id="3.40.50.410">
    <property type="entry name" value="von Willebrand factor, type A domain"/>
    <property type="match status" value="1"/>
</dbReference>
<feature type="region of interest" description="Disordered" evidence="1">
    <location>
        <begin position="1"/>
        <end position="20"/>
    </location>
</feature>
<accession>A0A9R1RZN6</accession>
<dbReference type="Proteomes" id="UP000324705">
    <property type="component" value="Chromosome 3B"/>
</dbReference>
<dbReference type="PANTHER" id="PTHR12604:SF2">
    <property type="entry name" value="X-RAY REPAIR CROSS-COMPLEMENTING PROTEIN 6"/>
    <property type="match status" value="1"/>
</dbReference>
<organism evidence="3 4">
    <name type="scientific">Triticum turgidum subsp. durum</name>
    <name type="common">Durum wheat</name>
    <name type="synonym">Triticum durum</name>
    <dbReference type="NCBI Taxonomy" id="4567"/>
    <lineage>
        <taxon>Eukaryota</taxon>
        <taxon>Viridiplantae</taxon>
        <taxon>Streptophyta</taxon>
        <taxon>Embryophyta</taxon>
        <taxon>Tracheophyta</taxon>
        <taxon>Spermatophyta</taxon>
        <taxon>Magnoliopsida</taxon>
        <taxon>Liliopsida</taxon>
        <taxon>Poales</taxon>
        <taxon>Poaceae</taxon>
        <taxon>BOP clade</taxon>
        <taxon>Pooideae</taxon>
        <taxon>Triticodae</taxon>
        <taxon>Triticeae</taxon>
        <taxon>Triticinae</taxon>
        <taxon>Triticum</taxon>
    </lineage>
</organism>
<evidence type="ECO:0000259" key="2">
    <source>
        <dbReference type="Pfam" id="PF03731"/>
    </source>
</evidence>
<proteinExistence type="predicted"/>
<name>A0A9R1RZN6_TRITD</name>
<dbReference type="AlphaFoldDB" id="A0A9R1RZN6"/>
<dbReference type="OMA" id="RLANKEM"/>
<dbReference type="Pfam" id="PF03731">
    <property type="entry name" value="Ku_N"/>
    <property type="match status" value="1"/>
</dbReference>